<dbReference type="Proteomes" id="UP000053095">
    <property type="component" value="Unassembled WGS sequence"/>
</dbReference>
<keyword evidence="3" id="KW-1185">Reference proteome</keyword>
<accession>A0A6V8HAY8</accession>
<dbReference type="EMBL" id="DF933829">
    <property type="protein sequence ID" value="GAM38266.1"/>
    <property type="molecule type" value="Genomic_DNA"/>
</dbReference>
<gene>
    <name evidence="2" type="ORF">TCE0_033r08854</name>
</gene>
<comment type="caution">
    <text evidence="2">The sequence shown here is derived from an EMBL/GenBank/DDBJ whole genome shotgun (WGS) entry which is preliminary data.</text>
</comment>
<dbReference type="AlphaFoldDB" id="A0A6V8HAY8"/>
<feature type="compositionally biased region" description="Basic and acidic residues" evidence="1">
    <location>
        <begin position="270"/>
        <end position="279"/>
    </location>
</feature>
<evidence type="ECO:0000313" key="3">
    <source>
        <dbReference type="Proteomes" id="UP000053095"/>
    </source>
</evidence>
<feature type="region of interest" description="Disordered" evidence="1">
    <location>
        <begin position="242"/>
        <end position="279"/>
    </location>
</feature>
<evidence type="ECO:0000313" key="2">
    <source>
        <dbReference type="EMBL" id="GAM38266.1"/>
    </source>
</evidence>
<evidence type="ECO:0000256" key="1">
    <source>
        <dbReference type="SAM" id="MobiDB-lite"/>
    </source>
</evidence>
<sequence>MDPVSAVSFAATILTFVDFSWNLVKGSYQAYQSATNTTADEARLSTILADLEKPAALRSLGSYHQYSKKLKTKGNKVWRSLEATWRHMRKEKEVAAIEQRLNTYRLQLLLRLNLISSEQQSSVKAQLDEIQDRGLSLSERSLDNLTNLASSVTDLEKKLIKELSELVRNNDEENASSLAEIRGSLLAILSQMKAIPKLNTAEECILRRLYFPSMHSRLDTVSEAEMGTFAWLLEDEEEEVHSVKLSPAETIADTSDSSIVNQGETNEQDTDSKREKEFS</sequence>
<name>A0A6V8HAY8_TALPI</name>
<feature type="compositionally biased region" description="Polar residues" evidence="1">
    <location>
        <begin position="252"/>
        <end position="265"/>
    </location>
</feature>
<reference evidence="3" key="1">
    <citation type="journal article" date="2015" name="Genome Announc.">
        <title>Draft genome sequence of Talaromyces cellulolyticus strain Y-94, a source of lignocellulosic biomass-degrading enzymes.</title>
        <authorList>
            <person name="Fujii T."/>
            <person name="Koike H."/>
            <person name="Sawayama S."/>
            <person name="Yano S."/>
            <person name="Inoue H."/>
        </authorList>
    </citation>
    <scope>NUCLEOTIDE SEQUENCE [LARGE SCALE GENOMIC DNA]</scope>
    <source>
        <strain evidence="3">Y-94</strain>
    </source>
</reference>
<protein>
    <submittedName>
        <fullName evidence="2">Uncharacterized protein</fullName>
    </submittedName>
</protein>
<organism evidence="2 3">
    <name type="scientific">Talaromyces pinophilus</name>
    <name type="common">Penicillium pinophilum</name>
    <dbReference type="NCBI Taxonomy" id="128442"/>
    <lineage>
        <taxon>Eukaryota</taxon>
        <taxon>Fungi</taxon>
        <taxon>Dikarya</taxon>
        <taxon>Ascomycota</taxon>
        <taxon>Pezizomycotina</taxon>
        <taxon>Eurotiomycetes</taxon>
        <taxon>Eurotiomycetidae</taxon>
        <taxon>Eurotiales</taxon>
        <taxon>Trichocomaceae</taxon>
        <taxon>Talaromyces</taxon>
        <taxon>Talaromyces sect. Talaromyces</taxon>
    </lineage>
</organism>
<proteinExistence type="predicted"/>